<dbReference type="InterPro" id="IPR028116">
    <property type="entry name" value="Cis-CaaD-like"/>
</dbReference>
<proteinExistence type="predicted"/>
<evidence type="ECO:0000259" key="1">
    <source>
        <dbReference type="Pfam" id="PF14832"/>
    </source>
</evidence>
<accession>A0A166VXI4</accession>
<dbReference type="Pfam" id="PF14832">
    <property type="entry name" value="Tautomerase_3"/>
    <property type="match status" value="1"/>
</dbReference>
<name>A0A166VXI4_9AGAM</name>
<dbReference type="Gene3D" id="3.30.429.10">
    <property type="entry name" value="Macrophage Migration Inhibitory Factor"/>
    <property type="match status" value="1"/>
</dbReference>
<protein>
    <recommendedName>
        <fullName evidence="1">Tautomerase cis-CaaD-like domain-containing protein</fullName>
    </recommendedName>
</protein>
<sequence length="126" mass="15045">MPLHRIFVPRDLYSEQDKQAMTTAITEKVYGRIPAFYVVVLFITVEKGDYYVGAKQRDNFVRFAVENMARYHEGEKLKRQFIDRYEKALAPWTKDRGIDWEVQIEECNVSQRHPRFRSRSDLHSSE</sequence>
<dbReference type="InterPro" id="IPR014347">
    <property type="entry name" value="Tautomerase/MIF_sf"/>
</dbReference>
<gene>
    <name evidence="2" type="ORF">FIBSPDRAFT_773652</name>
</gene>
<evidence type="ECO:0000313" key="2">
    <source>
        <dbReference type="EMBL" id="KZP33161.1"/>
    </source>
</evidence>
<organism evidence="2 3">
    <name type="scientific">Athelia psychrophila</name>
    <dbReference type="NCBI Taxonomy" id="1759441"/>
    <lineage>
        <taxon>Eukaryota</taxon>
        <taxon>Fungi</taxon>
        <taxon>Dikarya</taxon>
        <taxon>Basidiomycota</taxon>
        <taxon>Agaricomycotina</taxon>
        <taxon>Agaricomycetes</taxon>
        <taxon>Agaricomycetidae</taxon>
        <taxon>Atheliales</taxon>
        <taxon>Atheliaceae</taxon>
        <taxon>Athelia</taxon>
    </lineage>
</organism>
<dbReference type="Proteomes" id="UP000076532">
    <property type="component" value="Unassembled WGS sequence"/>
</dbReference>
<reference evidence="2 3" key="1">
    <citation type="journal article" date="2016" name="Mol. Biol. Evol.">
        <title>Comparative Genomics of Early-Diverging Mushroom-Forming Fungi Provides Insights into the Origins of Lignocellulose Decay Capabilities.</title>
        <authorList>
            <person name="Nagy L.G."/>
            <person name="Riley R."/>
            <person name="Tritt A."/>
            <person name="Adam C."/>
            <person name="Daum C."/>
            <person name="Floudas D."/>
            <person name="Sun H."/>
            <person name="Yadav J.S."/>
            <person name="Pangilinan J."/>
            <person name="Larsson K.H."/>
            <person name="Matsuura K."/>
            <person name="Barry K."/>
            <person name="Labutti K."/>
            <person name="Kuo R."/>
            <person name="Ohm R.A."/>
            <person name="Bhattacharya S.S."/>
            <person name="Shirouzu T."/>
            <person name="Yoshinaga Y."/>
            <person name="Martin F.M."/>
            <person name="Grigoriev I.V."/>
            <person name="Hibbett D.S."/>
        </authorList>
    </citation>
    <scope>NUCLEOTIDE SEQUENCE [LARGE SCALE GENOMIC DNA]</scope>
    <source>
        <strain evidence="2 3">CBS 109695</strain>
    </source>
</reference>
<dbReference type="OrthoDB" id="2129288at2759"/>
<evidence type="ECO:0000313" key="3">
    <source>
        <dbReference type="Proteomes" id="UP000076532"/>
    </source>
</evidence>
<feature type="domain" description="Tautomerase cis-CaaD-like" evidence="1">
    <location>
        <begin position="1"/>
        <end position="108"/>
    </location>
</feature>
<dbReference type="AlphaFoldDB" id="A0A166VXI4"/>
<dbReference type="EMBL" id="KV417483">
    <property type="protein sequence ID" value="KZP33161.1"/>
    <property type="molecule type" value="Genomic_DNA"/>
</dbReference>
<keyword evidence="3" id="KW-1185">Reference proteome</keyword>